<evidence type="ECO:0008006" key="3">
    <source>
        <dbReference type="Google" id="ProtNLM"/>
    </source>
</evidence>
<dbReference type="Proteomes" id="UP000000488">
    <property type="component" value="Chromosome"/>
</dbReference>
<dbReference type="EMBL" id="CP002830">
    <property type="protein sequence ID" value="AEI64183.1"/>
    <property type="molecule type" value="Genomic_DNA"/>
</dbReference>
<organism evidence="1 2">
    <name type="scientific">Myxococcus fulvus (strain ATCC BAA-855 / HW-1)</name>
    <dbReference type="NCBI Taxonomy" id="483219"/>
    <lineage>
        <taxon>Bacteria</taxon>
        <taxon>Pseudomonadati</taxon>
        <taxon>Myxococcota</taxon>
        <taxon>Myxococcia</taxon>
        <taxon>Myxococcales</taxon>
        <taxon>Cystobacterineae</taxon>
        <taxon>Myxococcaceae</taxon>
        <taxon>Myxococcus</taxon>
    </lineage>
</organism>
<reference evidence="1 2" key="1">
    <citation type="journal article" date="2011" name="J. Bacteriol.">
        <title>Genome sequence of the halotolerant marine bacterium Myxococcus fulvus HW-1.</title>
        <authorList>
            <person name="Li Z.F."/>
            <person name="Li X."/>
            <person name="Liu H."/>
            <person name="Liu X."/>
            <person name="Han K."/>
            <person name="Wu Z.H."/>
            <person name="Hu W."/>
            <person name="Li F.F."/>
            <person name="Li Y.Z."/>
        </authorList>
    </citation>
    <scope>NUCLEOTIDE SEQUENCE [LARGE SCALE GENOMIC DNA]</scope>
    <source>
        <strain evidence="2">ATCC BAA-855 / HW-1</strain>
    </source>
</reference>
<evidence type="ECO:0000313" key="2">
    <source>
        <dbReference type="Proteomes" id="UP000000488"/>
    </source>
</evidence>
<accession>F8CQ60</accession>
<sequence>MTALPHALRPWAESLSKFPLDAALHLGPLVARLSAALGPLRAPSEREGGEPQGYDGLSRRGAFDRLLVSEWLWALEAPDELVRRAAFGELSYLKPAFREPRRAHRTVALLDAGPDQLGAPRLAHLALLIVMARRAQAAGAPFTWGVLQADPKGGAFTDVTPATVGAWLGARDTAPPSAERLVAWREALGLDARTMDVWLVGAPRLSRMTGAESFSRIEVSEVLAPEVRQLAVDVRAVSRAPRSVVLDLPPPGDSVRLLRDPFRARVAAPVKTTQSTRVSRFAFSADGRRLLLFYSDGSVGAMALPNSPRATVARPQRVRPQRGETFLGAGWRRQGGLLVLAKKAGDYVFRGQLQHRIIYHPRAVFPWGLRDTQSHPPVPEAGQRLGRLTTYLNALNRECVLLVGLDDNLYCFEEDPATRRVVSALVARDVMTAAHVRGVNMVVTRDGQVGPGSGVRLGIVSPNEVSQVPLEDSRIGTVWFGASHHPGHPDAGLIAVNNDPGVWGLHHRKAVEVVTLPPGFRAVGVGAFPGPEGLAGLLALEPDQRSFWSMGAHHQSKLVVAAADVVHAEASHAVPVLAWLTTEGELVLYHLEHNMVLCRIQTGGGV</sequence>
<dbReference type="KEGG" id="mfu:LILAB_11360"/>
<dbReference type="HOGENOM" id="CLU_427478_0_0_7"/>
<protein>
    <recommendedName>
        <fullName evidence="3">Lipoprotein LpqB beta-propeller domain-containing protein</fullName>
    </recommendedName>
</protein>
<gene>
    <name evidence="1" type="ordered locus">LILAB_11360</name>
</gene>
<name>F8CQ60_MYXFH</name>
<evidence type="ECO:0000313" key="1">
    <source>
        <dbReference type="EMBL" id="AEI64183.1"/>
    </source>
</evidence>
<dbReference type="STRING" id="483219.LILAB_11360"/>
<proteinExistence type="predicted"/>
<dbReference type="AlphaFoldDB" id="F8CQ60"/>
<dbReference type="eggNOG" id="ENOG5032XCP">
    <property type="taxonomic scope" value="Bacteria"/>
</dbReference>